<keyword evidence="2" id="KW-1185">Reference proteome</keyword>
<protein>
    <submittedName>
        <fullName evidence="1">Uncharacterized protein</fullName>
    </submittedName>
</protein>
<proteinExistence type="predicted"/>
<sequence>MSHNLRRFEILERLGVEQLPALVAQDERMEESWEAPLATSPMITRPVRPWQKVSSLCSQRPDCLGHPWKVLPSVRDRGQLARSERGVASPCSTSAQHGNPTIDRVRKLPTKVPSGKGALWLLSFCRGLNSPK</sequence>
<evidence type="ECO:0000313" key="2">
    <source>
        <dbReference type="Proteomes" id="UP001320706"/>
    </source>
</evidence>
<gene>
    <name evidence="1" type="ORF">M8818_002699</name>
</gene>
<organism evidence="1 2">
    <name type="scientific">Zalaria obscura</name>
    <dbReference type="NCBI Taxonomy" id="2024903"/>
    <lineage>
        <taxon>Eukaryota</taxon>
        <taxon>Fungi</taxon>
        <taxon>Dikarya</taxon>
        <taxon>Ascomycota</taxon>
        <taxon>Pezizomycotina</taxon>
        <taxon>Dothideomycetes</taxon>
        <taxon>Dothideomycetidae</taxon>
        <taxon>Dothideales</taxon>
        <taxon>Zalariaceae</taxon>
        <taxon>Zalaria</taxon>
    </lineage>
</organism>
<evidence type="ECO:0000313" key="1">
    <source>
        <dbReference type="EMBL" id="KAK8213400.1"/>
    </source>
</evidence>
<accession>A0ACC3SHQ3</accession>
<name>A0ACC3SHQ3_9PEZI</name>
<comment type="caution">
    <text evidence="1">The sequence shown here is derived from an EMBL/GenBank/DDBJ whole genome shotgun (WGS) entry which is preliminary data.</text>
</comment>
<dbReference type="EMBL" id="JAMKPW020000011">
    <property type="protein sequence ID" value="KAK8213400.1"/>
    <property type="molecule type" value="Genomic_DNA"/>
</dbReference>
<reference evidence="1" key="1">
    <citation type="submission" date="2024-02" db="EMBL/GenBank/DDBJ databases">
        <title>Metagenome Assembled Genome of Zalaria obscura JY119.</title>
        <authorList>
            <person name="Vighnesh L."/>
            <person name="Jagadeeshwari U."/>
            <person name="Venkata Ramana C."/>
            <person name="Sasikala C."/>
        </authorList>
    </citation>
    <scope>NUCLEOTIDE SEQUENCE</scope>
    <source>
        <strain evidence="1">JY119</strain>
    </source>
</reference>
<dbReference type="Proteomes" id="UP001320706">
    <property type="component" value="Unassembled WGS sequence"/>
</dbReference>